<evidence type="ECO:0000313" key="3">
    <source>
        <dbReference type="EMBL" id="CAJ1374873.1"/>
    </source>
</evidence>
<feature type="compositionally biased region" description="Basic and acidic residues" evidence="1">
    <location>
        <begin position="226"/>
        <end position="236"/>
    </location>
</feature>
<feature type="region of interest" description="Disordered" evidence="1">
    <location>
        <begin position="61"/>
        <end position="120"/>
    </location>
</feature>
<feature type="compositionally biased region" description="Basic and acidic residues" evidence="1">
    <location>
        <begin position="61"/>
        <end position="89"/>
    </location>
</feature>
<dbReference type="InterPro" id="IPR029063">
    <property type="entry name" value="SAM-dependent_MTases_sf"/>
</dbReference>
<dbReference type="InterPro" id="IPR013216">
    <property type="entry name" value="Methyltransf_11"/>
</dbReference>
<dbReference type="Pfam" id="PF08241">
    <property type="entry name" value="Methyltransf_11"/>
    <property type="match status" value="1"/>
</dbReference>
<accession>A0AA36HT61</accession>
<evidence type="ECO:0000313" key="4">
    <source>
        <dbReference type="Proteomes" id="UP001178507"/>
    </source>
</evidence>
<evidence type="ECO:0000256" key="1">
    <source>
        <dbReference type="SAM" id="MobiDB-lite"/>
    </source>
</evidence>
<keyword evidence="4" id="KW-1185">Reference proteome</keyword>
<dbReference type="Proteomes" id="UP001178507">
    <property type="component" value="Unassembled WGS sequence"/>
</dbReference>
<sequence length="1400" mass="156695">MDELLARFPHFKKTAQVLIGDPTADFKKRTPELMLKLKQEKADAEFKVKQAEEIRKYQAEKAAKEGERAAKKARKEAERKAEEERRAAAGEEAPDQEMKPAEEEEPVVMGPDPAQEKPPTVQLTPEELQVIFRPLEFPDLTDFALSTSMNDFSLPEKTEGFDAVQYPWLARTKAEPYFKEWRLKRKITTKVEDLKIGDWFNQKSNAWKEQLQHWKGLQAVWKANGSKKEEEPKDSPMEQAPENEEGEPKPEVKKDEPMCLGVADEDLDVFGANVNDLGNGEPLCSHFGFEDWMLLQLRVEFHLMVHGFKKDVTDPERPGIQVENVPYYYNKYFRKTFAASHYGYESNEKVMDLLKDTVVLNGQKVLVPELAEELDNFDLFLKLTEEGRRERELMIDYGDEDAALRFNHTALNAIMGGKGFFKGVMPGKGMDKGKAFQGKGMPWQGQMQKGYDSKGYGGGGGWGKPGMAMGGKPPQMGGKKGFNNFGKGYGKQTRHLEDLMEVALELQQRRDAEGARQSRSNCVCKQRHVNKTSCSANRRRIESKRWRRFMVQDLAVPQDIRGFLVQNPQVTSLQSLREALRRWSVWASAAAALSLDGLNCDHELFQNHYELAHLFYVVRSDAEHLRPYDFEDPVRSYPEEPPVAEHIRAQAELLRIFCVEAVALEWLLDAERHLSLMARSTSPAELYGNASQACEELRSFQRLAEQFTWAEKYQELLGMGLQHLMASWHRLGFRPEKLCASLENEAEVRLVLGDVEVHRKCKMRAEQGYRAGDLSSGCKVEGLWRLLPKAMRAAIAAPRRSGVPKRELGAGCGTRFVATGYMKNLSMIDSRGFAADTCRGPFLTYHPFPMASLTACKYCMVGSMLNLQPGEELLEFGPGCGLGAAWLAAAFGVQVTAIDLFQQHLEGTRASGSQVGVDIRAVCQGDVAALEAFDDESFDVVITNGAMTKLGSAAAPCAVLRRQLLRVLKPGTGRLWFGGLHSPYAMDLYQIGAQGWMECLRTLEEGGDVSYVLFSELETMGVAESWDAQELTLLLVKHSSSALTDEADIYACRAAEEQGFSKNKEQLEVLQSLLPSIDWSLAGSFAAGPSFWPCAQQRLERIASNVAEGMWALQFAPGLDLRHVLRRAESWRPAAPPERSGHEDVWLEDIIVPTGVDVVLDHWEQRLEELGLPASHSDPWHILRYDPGYRAHFLHTDCGVEHVDPSNDRYATVLIWLSECWNESLPCSPVRTEATGVDDLADGATVFPQYGLRMRMPPGGLVVYSSFTPGLGGRCNPRSAHFAAPLGAAAPQAKLVLQKWYYASPVEPSTPIVPLAVCDENPSTGAARDRAQCKHFVMPPQGMASQRVQDGLGRLQRRMAEPEEGDQVQQVVALATSRELRELSEALEDQAQQHSPFSDQ</sequence>
<reference evidence="3" key="1">
    <citation type="submission" date="2023-08" db="EMBL/GenBank/DDBJ databases">
        <authorList>
            <person name="Chen Y."/>
            <person name="Shah S."/>
            <person name="Dougan E. K."/>
            <person name="Thang M."/>
            <person name="Chan C."/>
        </authorList>
    </citation>
    <scope>NUCLEOTIDE SEQUENCE</scope>
</reference>
<dbReference type="GO" id="GO:0008757">
    <property type="term" value="F:S-adenosylmethionine-dependent methyltransferase activity"/>
    <property type="evidence" value="ECO:0007669"/>
    <property type="project" value="InterPro"/>
</dbReference>
<dbReference type="CDD" id="cd02440">
    <property type="entry name" value="AdoMet_MTases"/>
    <property type="match status" value="1"/>
</dbReference>
<name>A0AA36HT61_9DINO</name>
<gene>
    <name evidence="3" type="ORF">EVOR1521_LOCUS4300</name>
</gene>
<evidence type="ECO:0000259" key="2">
    <source>
        <dbReference type="Pfam" id="PF08241"/>
    </source>
</evidence>
<dbReference type="Gene3D" id="2.60.120.620">
    <property type="entry name" value="q2cbj1_9rhob like domain"/>
    <property type="match status" value="1"/>
</dbReference>
<feature type="domain" description="Methyltransferase type 11" evidence="2">
    <location>
        <begin position="874"/>
        <end position="971"/>
    </location>
</feature>
<dbReference type="EMBL" id="CAUJNA010000280">
    <property type="protein sequence ID" value="CAJ1374873.1"/>
    <property type="molecule type" value="Genomic_DNA"/>
</dbReference>
<comment type="caution">
    <text evidence="3">The sequence shown here is derived from an EMBL/GenBank/DDBJ whole genome shotgun (WGS) entry which is preliminary data.</text>
</comment>
<protein>
    <recommendedName>
        <fullName evidence="2">Methyltransferase type 11 domain-containing protein</fullName>
    </recommendedName>
</protein>
<organism evidence="3 4">
    <name type="scientific">Effrenium voratum</name>
    <dbReference type="NCBI Taxonomy" id="2562239"/>
    <lineage>
        <taxon>Eukaryota</taxon>
        <taxon>Sar</taxon>
        <taxon>Alveolata</taxon>
        <taxon>Dinophyceae</taxon>
        <taxon>Suessiales</taxon>
        <taxon>Symbiodiniaceae</taxon>
        <taxon>Effrenium</taxon>
    </lineage>
</organism>
<feature type="region of interest" description="Disordered" evidence="1">
    <location>
        <begin position="223"/>
        <end position="254"/>
    </location>
</feature>
<dbReference type="SUPFAM" id="SSF53335">
    <property type="entry name" value="S-adenosyl-L-methionine-dependent methyltransferases"/>
    <property type="match status" value="1"/>
</dbReference>
<proteinExistence type="predicted"/>
<dbReference type="Gene3D" id="3.40.50.150">
    <property type="entry name" value="Vaccinia Virus protein VP39"/>
    <property type="match status" value="1"/>
</dbReference>